<dbReference type="PANTHER" id="PTHR33121:SF76">
    <property type="entry name" value="SIGNALING PROTEIN"/>
    <property type="match status" value="1"/>
</dbReference>
<name>A0A927CF45_9BACL</name>
<protein>
    <submittedName>
        <fullName evidence="2">EAL domain-containing protein</fullName>
    </submittedName>
</protein>
<dbReference type="PANTHER" id="PTHR33121">
    <property type="entry name" value="CYCLIC DI-GMP PHOSPHODIESTERASE PDEF"/>
    <property type="match status" value="1"/>
</dbReference>
<organism evidence="2 3">
    <name type="scientific">Paenibacillus oceani</name>
    <dbReference type="NCBI Taxonomy" id="2772510"/>
    <lineage>
        <taxon>Bacteria</taxon>
        <taxon>Bacillati</taxon>
        <taxon>Bacillota</taxon>
        <taxon>Bacilli</taxon>
        <taxon>Bacillales</taxon>
        <taxon>Paenibacillaceae</taxon>
        <taxon>Paenibacillus</taxon>
    </lineage>
</organism>
<keyword evidence="3" id="KW-1185">Reference proteome</keyword>
<reference evidence="2" key="1">
    <citation type="submission" date="2020-09" db="EMBL/GenBank/DDBJ databases">
        <title>A novel bacterium of genus Paenibacillus, isolated from South China Sea.</title>
        <authorList>
            <person name="Huang H."/>
            <person name="Mo K."/>
            <person name="Hu Y."/>
        </authorList>
    </citation>
    <scope>NUCLEOTIDE SEQUENCE</scope>
    <source>
        <strain evidence="2">IB182363</strain>
    </source>
</reference>
<dbReference type="RefSeq" id="WP_190931403.1">
    <property type="nucleotide sequence ID" value="NZ_JACXJA010000047.1"/>
</dbReference>
<dbReference type="GO" id="GO:0071111">
    <property type="term" value="F:cyclic-guanylate-specific phosphodiesterase activity"/>
    <property type="evidence" value="ECO:0007669"/>
    <property type="project" value="InterPro"/>
</dbReference>
<evidence type="ECO:0000313" key="3">
    <source>
        <dbReference type="Proteomes" id="UP000639396"/>
    </source>
</evidence>
<dbReference type="CDD" id="cd01948">
    <property type="entry name" value="EAL"/>
    <property type="match status" value="1"/>
</dbReference>
<dbReference type="SMART" id="SM00052">
    <property type="entry name" value="EAL"/>
    <property type="match status" value="1"/>
</dbReference>
<gene>
    <name evidence="2" type="ORF">IDH45_27755</name>
</gene>
<proteinExistence type="predicted"/>
<sequence>MAFVHNVKQHLKAALRLPLPDRLLKYFPPSFTVRDPVLSLVSGARRKNKRCALILVKLEGALPILETVSTEWFRTLQQAVQHTMITVLPLFFRESDMIGAKHWHDEFLLFVQLSDSVQQDSLLKTTRQFRLELEHRIGSLYAADGAWNGRIRLVAGCMLLSPDIPDTETAVSTAYQYASSAASGRLPEDYGATRLQLIALTRDENIRVLAQPIMNLENGEVSGWEFLTRGPRDTPFHSPGDLFEYAHQAGLLPRLEQLVFKKVFQELTRRALKETVFLNITAVSLGQRAFLDALLLTLEQYPAVRPGQIVLEITERYKVQDYDHLSGLVREYRALGFRFAVDDAGTGFSSLQSISEIIPDMIKIDRSLIRDIDTVAVKQVMLRTILYMAEHINCQVIAEGVERQEEAHVLFKHRVGMGQGYYFAKPAPLQHDSEQLHLQRLKEKIMTQRQVSSA</sequence>
<dbReference type="InterPro" id="IPR001633">
    <property type="entry name" value="EAL_dom"/>
</dbReference>
<dbReference type="EMBL" id="JACXJA010000047">
    <property type="protein sequence ID" value="MBD2865782.1"/>
    <property type="molecule type" value="Genomic_DNA"/>
</dbReference>
<evidence type="ECO:0000259" key="1">
    <source>
        <dbReference type="PROSITE" id="PS50883"/>
    </source>
</evidence>
<dbReference type="Pfam" id="PF00563">
    <property type="entry name" value="EAL"/>
    <property type="match status" value="1"/>
</dbReference>
<feature type="domain" description="EAL" evidence="1">
    <location>
        <begin position="189"/>
        <end position="440"/>
    </location>
</feature>
<dbReference type="Gene3D" id="3.20.20.450">
    <property type="entry name" value="EAL domain"/>
    <property type="match status" value="1"/>
</dbReference>
<evidence type="ECO:0000313" key="2">
    <source>
        <dbReference type="EMBL" id="MBD2865782.1"/>
    </source>
</evidence>
<accession>A0A927CF45</accession>
<dbReference type="PROSITE" id="PS50883">
    <property type="entry name" value="EAL"/>
    <property type="match status" value="1"/>
</dbReference>
<dbReference type="Proteomes" id="UP000639396">
    <property type="component" value="Unassembled WGS sequence"/>
</dbReference>
<dbReference type="SUPFAM" id="SSF141868">
    <property type="entry name" value="EAL domain-like"/>
    <property type="match status" value="1"/>
</dbReference>
<dbReference type="AlphaFoldDB" id="A0A927CF45"/>
<comment type="caution">
    <text evidence="2">The sequence shown here is derived from an EMBL/GenBank/DDBJ whole genome shotgun (WGS) entry which is preliminary data.</text>
</comment>
<dbReference type="InterPro" id="IPR035919">
    <property type="entry name" value="EAL_sf"/>
</dbReference>
<dbReference type="InterPro" id="IPR050706">
    <property type="entry name" value="Cyclic-di-GMP_PDE-like"/>
</dbReference>